<dbReference type="EMBL" id="RQIS01000013">
    <property type="protein sequence ID" value="RQH04451.1"/>
    <property type="molecule type" value="Genomic_DNA"/>
</dbReference>
<evidence type="ECO:0000313" key="5">
    <source>
        <dbReference type="EMBL" id="RQH04451.1"/>
    </source>
</evidence>
<keyword evidence="3" id="KW-0443">Lipid metabolism</keyword>
<keyword evidence="6" id="KW-1185">Reference proteome</keyword>
<dbReference type="InterPro" id="IPR016986">
    <property type="entry name" value="UCP031982_abhydr"/>
</dbReference>
<organism evidence="5 6">
    <name type="scientific">Paraburkholderia dinghuensis</name>
    <dbReference type="NCBI Taxonomy" id="2305225"/>
    <lineage>
        <taxon>Bacteria</taxon>
        <taxon>Pseudomonadati</taxon>
        <taxon>Pseudomonadota</taxon>
        <taxon>Betaproteobacteria</taxon>
        <taxon>Burkholderiales</taxon>
        <taxon>Burkholderiaceae</taxon>
        <taxon>Paraburkholderia</taxon>
    </lineage>
</organism>
<evidence type="ECO:0000256" key="3">
    <source>
        <dbReference type="ARBA" id="ARBA00023098"/>
    </source>
</evidence>
<proteinExistence type="predicted"/>
<feature type="signal peptide" evidence="4">
    <location>
        <begin position="1"/>
        <end position="34"/>
    </location>
</feature>
<name>A0A3N6N1R1_9BURK</name>
<comment type="caution">
    <text evidence="5">The sequence shown here is derived from an EMBL/GenBank/DDBJ whole genome shotgun (WGS) entry which is preliminary data.</text>
</comment>
<accession>A0A3N6N1R1</accession>
<evidence type="ECO:0000313" key="6">
    <source>
        <dbReference type="Proteomes" id="UP000272778"/>
    </source>
</evidence>
<dbReference type="OrthoDB" id="192696at2"/>
<dbReference type="PIRSF" id="PIRSF031982">
    <property type="entry name" value="UCP031982_abhydr"/>
    <property type="match status" value="1"/>
</dbReference>
<reference evidence="5 6" key="1">
    <citation type="submission" date="2018-11" db="EMBL/GenBank/DDBJ databases">
        <title>Paraburkholderia sp. DHOA04, isolated from soil.</title>
        <authorList>
            <person name="Gao Z.-H."/>
            <person name="Qiu L.-H."/>
            <person name="Fu J.-C."/>
        </authorList>
    </citation>
    <scope>NUCLEOTIDE SEQUENCE [LARGE SCALE GENOMIC DNA]</scope>
    <source>
        <strain evidence="5 6">DHOA04</strain>
    </source>
</reference>
<sequence length="339" mass="35975">MEILGRTFRFAAVRFAALATVCGLFAIAGSRAEAAVGFQRLTYTAPGGAHVEAGIWYPSEGVEKPEPLSLNEQDVVTGGAVRGTDLPLVVISHGTGGSFTGHYDTAIALAKAGFVVAALTHPGDNYLDNSRALFISDRPRQVSQLLDFMLEHWSGRASLSTQKVGAFGFSAGGFTVLALVGGRYDLGLVSEHCADHADEWTCKYVANSPVPVNFAVPRADGADTDPRIKAAVVAAPALGYTFGKAGLANVRVPVQLWRAAADEILPQPFYAQAVYDALPVAPQYFVVPGAGHYDFLAPCSAALAQQVPDICTSAPGFDRAAFHRRFNAAVVDFFKENLR</sequence>
<dbReference type="Pfam" id="PF03403">
    <property type="entry name" value="PAF-AH_p_II"/>
    <property type="match status" value="1"/>
</dbReference>
<dbReference type="AlphaFoldDB" id="A0A3N6N1R1"/>
<dbReference type="GO" id="GO:0016042">
    <property type="term" value="P:lipid catabolic process"/>
    <property type="evidence" value="ECO:0007669"/>
    <property type="project" value="UniProtKB-KW"/>
</dbReference>
<protein>
    <submittedName>
        <fullName evidence="5">Dienelactone hydrolase</fullName>
    </submittedName>
</protein>
<keyword evidence="4" id="KW-0732">Signal</keyword>
<dbReference type="PANTHER" id="PTHR10272:SF0">
    <property type="entry name" value="PLATELET-ACTIVATING FACTOR ACETYLHYDROLASE"/>
    <property type="match status" value="1"/>
</dbReference>
<dbReference type="GO" id="GO:0003847">
    <property type="term" value="F:1-alkyl-2-acetylglycerophosphocholine esterase activity"/>
    <property type="evidence" value="ECO:0007669"/>
    <property type="project" value="TreeGrafter"/>
</dbReference>
<dbReference type="RefSeq" id="WP_124152528.1">
    <property type="nucleotide sequence ID" value="NZ_RQIS01000013.1"/>
</dbReference>
<gene>
    <name evidence="5" type="ORF">D1Y85_18485</name>
</gene>
<dbReference type="PANTHER" id="PTHR10272">
    <property type="entry name" value="PLATELET-ACTIVATING FACTOR ACETYLHYDROLASE"/>
    <property type="match status" value="1"/>
</dbReference>
<dbReference type="InterPro" id="IPR029058">
    <property type="entry name" value="AB_hydrolase_fold"/>
</dbReference>
<dbReference type="Proteomes" id="UP000272778">
    <property type="component" value="Unassembled WGS sequence"/>
</dbReference>
<keyword evidence="2" id="KW-0442">Lipid degradation</keyword>
<dbReference type="Gene3D" id="3.40.50.1820">
    <property type="entry name" value="alpha/beta hydrolase"/>
    <property type="match status" value="1"/>
</dbReference>
<evidence type="ECO:0000256" key="1">
    <source>
        <dbReference type="ARBA" id="ARBA00022801"/>
    </source>
</evidence>
<evidence type="ECO:0000256" key="4">
    <source>
        <dbReference type="SAM" id="SignalP"/>
    </source>
</evidence>
<dbReference type="SUPFAM" id="SSF53474">
    <property type="entry name" value="alpha/beta-Hydrolases"/>
    <property type="match status" value="1"/>
</dbReference>
<evidence type="ECO:0000256" key="2">
    <source>
        <dbReference type="ARBA" id="ARBA00022963"/>
    </source>
</evidence>
<feature type="chain" id="PRO_5018201513" evidence="4">
    <location>
        <begin position="35"/>
        <end position="339"/>
    </location>
</feature>
<keyword evidence="1 5" id="KW-0378">Hydrolase</keyword>